<dbReference type="Proteomes" id="UP000058613">
    <property type="component" value="Chromosome"/>
</dbReference>
<evidence type="ECO:0000313" key="4">
    <source>
        <dbReference type="Proteomes" id="UP000058613"/>
    </source>
</evidence>
<dbReference type="GeneID" id="26098575"/>
<dbReference type="EMBL" id="NCQP01000006">
    <property type="protein sequence ID" value="OWJ54368.1"/>
    <property type="molecule type" value="Genomic_DNA"/>
</dbReference>
<proteinExistence type="predicted"/>
<dbReference type="EMBL" id="CP013011">
    <property type="protein sequence ID" value="ALL00298.1"/>
    <property type="molecule type" value="Genomic_DNA"/>
</dbReference>
<keyword evidence="5" id="KW-1185">Reference proteome</keyword>
<evidence type="ECO:0000313" key="3">
    <source>
        <dbReference type="EMBL" id="OWJ54368.1"/>
    </source>
</evidence>
<evidence type="ECO:0000313" key="5">
    <source>
        <dbReference type="Proteomes" id="UP000196694"/>
    </source>
</evidence>
<feature type="transmembrane region" description="Helical" evidence="1">
    <location>
        <begin position="7"/>
        <end position="29"/>
    </location>
</feature>
<sequence length="216" mass="22745">MLPYGEVPALLLAAAIIETIGGITGVLLFDKLCRASRLVGERSLCITGLAFLAYSAGLVLEALGNIYTYGAGAVAPSWSRRPETVSLLALNRGTLLAAPLYIVAYTLSAVALYYTHVPIEDGRRNRVYAVTPLVLQMYVDYNLVALVVLSAAVLLATRRYGGVKGPGIVFYLLAAASHATAVALALILNPILIPVSMILRAVALLGFAALTMLAGK</sequence>
<reference evidence="3 5" key="2">
    <citation type="submission" date="2017-05" db="EMBL/GenBank/DDBJ databases">
        <title>The draft genome of the hyperthermophilic archaeon 'Pyrodictium delaneyi strain Hulk', an iron and nitrate reducer, reveals the capacity for sulfate reduction.</title>
        <authorList>
            <person name="Demey L.M."/>
            <person name="Miller C."/>
            <person name="Manzella M."/>
            <person name="Reguera G."/>
            <person name="Kashefi K."/>
        </authorList>
    </citation>
    <scope>NUCLEOTIDE SEQUENCE [LARGE SCALE GENOMIC DNA]</scope>
    <source>
        <strain evidence="3 5">Hulk</strain>
    </source>
</reference>
<dbReference type="RefSeq" id="WP_055407529.1">
    <property type="nucleotide sequence ID" value="NZ_CP013011.1"/>
</dbReference>
<name>A0A0P0N225_9CREN</name>
<dbReference type="KEGG" id="pdl:Pyrde_0248"/>
<organism evidence="2 4">
    <name type="scientific">Pyrodictium delaneyi</name>
    <dbReference type="NCBI Taxonomy" id="1273541"/>
    <lineage>
        <taxon>Archaea</taxon>
        <taxon>Thermoproteota</taxon>
        <taxon>Thermoprotei</taxon>
        <taxon>Desulfurococcales</taxon>
        <taxon>Pyrodictiaceae</taxon>
        <taxon>Pyrodictium</taxon>
    </lineage>
</organism>
<gene>
    <name evidence="3" type="ORF">Pdsh_07795</name>
    <name evidence="2" type="ORF">Pyrde_0248</name>
</gene>
<keyword evidence="1" id="KW-1133">Transmembrane helix</keyword>
<feature type="transmembrane region" description="Helical" evidence="1">
    <location>
        <begin position="135"/>
        <end position="156"/>
    </location>
</feature>
<accession>A0A0P0N225</accession>
<feature type="transmembrane region" description="Helical" evidence="1">
    <location>
        <begin position="49"/>
        <end position="74"/>
    </location>
</feature>
<protein>
    <submittedName>
        <fullName evidence="2">Uncharacterized protein</fullName>
    </submittedName>
</protein>
<keyword evidence="1" id="KW-0472">Membrane</keyword>
<feature type="transmembrane region" description="Helical" evidence="1">
    <location>
        <begin position="95"/>
        <end position="115"/>
    </location>
</feature>
<dbReference type="Proteomes" id="UP000196694">
    <property type="component" value="Unassembled WGS sequence"/>
</dbReference>
<feature type="transmembrane region" description="Helical" evidence="1">
    <location>
        <begin position="168"/>
        <end position="191"/>
    </location>
</feature>
<evidence type="ECO:0000313" key="2">
    <source>
        <dbReference type="EMBL" id="ALL00298.1"/>
    </source>
</evidence>
<evidence type="ECO:0000256" key="1">
    <source>
        <dbReference type="SAM" id="Phobius"/>
    </source>
</evidence>
<reference evidence="2 4" key="1">
    <citation type="submission" date="2015-10" db="EMBL/GenBank/DDBJ databases">
        <title>Complete genome sequence of hyperthermophilic archaeon Pyrodictium delaneyi Su06.</title>
        <authorList>
            <person name="Jung J.-H."/>
            <person name="Lin J."/>
            <person name="Holden J.F."/>
            <person name="Park C.-S."/>
        </authorList>
    </citation>
    <scope>NUCLEOTIDE SEQUENCE [LARGE SCALE GENOMIC DNA]</scope>
    <source>
        <strain evidence="2 4">Su06</strain>
    </source>
</reference>
<dbReference type="STRING" id="1273541.Pyrde_0248"/>
<dbReference type="AlphaFoldDB" id="A0A0P0N225"/>
<keyword evidence="1" id="KW-0812">Transmembrane</keyword>
<feature type="transmembrane region" description="Helical" evidence="1">
    <location>
        <begin position="197"/>
        <end position="215"/>
    </location>
</feature>